<evidence type="ECO:0000313" key="2">
    <source>
        <dbReference type="EMBL" id="KAF5175421.1"/>
    </source>
</evidence>
<evidence type="ECO:0000256" key="1">
    <source>
        <dbReference type="ARBA" id="ARBA00009995"/>
    </source>
</evidence>
<dbReference type="Proteomes" id="UP000554482">
    <property type="component" value="Unassembled WGS sequence"/>
</dbReference>
<keyword evidence="3" id="KW-1185">Reference proteome</keyword>
<organism evidence="2 3">
    <name type="scientific">Thalictrum thalictroides</name>
    <name type="common">Rue-anemone</name>
    <name type="synonym">Anemone thalictroides</name>
    <dbReference type="NCBI Taxonomy" id="46969"/>
    <lineage>
        <taxon>Eukaryota</taxon>
        <taxon>Viridiplantae</taxon>
        <taxon>Streptophyta</taxon>
        <taxon>Embryophyta</taxon>
        <taxon>Tracheophyta</taxon>
        <taxon>Spermatophyta</taxon>
        <taxon>Magnoliopsida</taxon>
        <taxon>Ranunculales</taxon>
        <taxon>Ranunculaceae</taxon>
        <taxon>Thalictroideae</taxon>
        <taxon>Thalictrum</taxon>
    </lineage>
</organism>
<dbReference type="GO" id="GO:0080044">
    <property type="term" value="F:quercetin 7-O-glucosyltransferase activity"/>
    <property type="evidence" value="ECO:0007669"/>
    <property type="project" value="TreeGrafter"/>
</dbReference>
<proteinExistence type="inferred from homology"/>
<accession>A0A7J6USJ9</accession>
<gene>
    <name evidence="2" type="ORF">FRX31_034992</name>
</gene>
<keyword evidence="2" id="KW-0808">Transferase</keyword>
<dbReference type="SUPFAM" id="SSF53756">
    <property type="entry name" value="UDP-Glycosyltransferase/glycogen phosphorylase"/>
    <property type="match status" value="1"/>
</dbReference>
<feature type="non-terminal residue" evidence="2">
    <location>
        <position position="162"/>
    </location>
</feature>
<comment type="caution">
    <text evidence="2">The sequence shown here is derived from an EMBL/GenBank/DDBJ whole genome shotgun (WGS) entry which is preliminary data.</text>
</comment>
<name>A0A7J6USJ9_THATH</name>
<dbReference type="GO" id="GO:0080043">
    <property type="term" value="F:quercetin 3-O-glucosyltransferase activity"/>
    <property type="evidence" value="ECO:0007669"/>
    <property type="project" value="TreeGrafter"/>
</dbReference>
<dbReference type="PANTHER" id="PTHR11926">
    <property type="entry name" value="GLUCOSYL/GLUCURONOSYL TRANSFERASES"/>
    <property type="match status" value="1"/>
</dbReference>
<dbReference type="EMBL" id="JABWDY010044051">
    <property type="protein sequence ID" value="KAF5175421.1"/>
    <property type="molecule type" value="Genomic_DNA"/>
</dbReference>
<reference evidence="2 3" key="1">
    <citation type="submission" date="2020-06" db="EMBL/GenBank/DDBJ databases">
        <title>Transcriptomic and genomic resources for Thalictrum thalictroides and T. hernandezii: Facilitating candidate gene discovery in an emerging model plant lineage.</title>
        <authorList>
            <person name="Arias T."/>
            <person name="Riano-Pachon D.M."/>
            <person name="Di Stilio V.S."/>
        </authorList>
    </citation>
    <scope>NUCLEOTIDE SEQUENCE [LARGE SCALE GENOMIC DNA]</scope>
    <source>
        <strain evidence="3">cv. WT478/WT964</strain>
        <tissue evidence="2">Leaves</tissue>
    </source>
</reference>
<dbReference type="PANTHER" id="PTHR11926:SF1412">
    <property type="entry name" value="UDP-GLYCOSYLTRANSFERASE 83A1-LIKE"/>
    <property type="match status" value="1"/>
</dbReference>
<dbReference type="AlphaFoldDB" id="A0A7J6USJ9"/>
<comment type="similarity">
    <text evidence="1">Belongs to the UDP-glycosyltransferase family.</text>
</comment>
<dbReference type="OrthoDB" id="5835829at2759"/>
<dbReference type="Gene3D" id="3.40.50.2000">
    <property type="entry name" value="Glycogen Phosphorylase B"/>
    <property type="match status" value="1"/>
</dbReference>
<protein>
    <submittedName>
        <fullName evidence="2">Udp-glycosyltransferase 83a1</fullName>
    </submittedName>
</protein>
<sequence length="162" mass="18228">MSRPHLLVIPYPAQGHVMPLMELSHNLVDRGFKITFVNTEVTHERVVASSSNMAHYEEFIHLVSIPDGMEAGEDRNQHVKRIDLMLKVMPGHLENLIKKINESNNGHDRITCVIADEHLGWALEVAQKMSIPRAAFWPVSAVLMALVFHIPKLIVDGIITAE</sequence>
<evidence type="ECO:0000313" key="3">
    <source>
        <dbReference type="Proteomes" id="UP000554482"/>
    </source>
</evidence>